<name>X1PV58_9ZZZZ</name>
<dbReference type="AlphaFoldDB" id="X1PV58"/>
<proteinExistence type="predicted"/>
<dbReference type="EMBL" id="BARV01025892">
    <property type="protein sequence ID" value="GAI34764.1"/>
    <property type="molecule type" value="Genomic_DNA"/>
</dbReference>
<feature type="non-terminal residue" evidence="1">
    <location>
        <position position="1"/>
    </location>
</feature>
<evidence type="ECO:0000313" key="1">
    <source>
        <dbReference type="EMBL" id="GAI34764.1"/>
    </source>
</evidence>
<accession>X1PV58</accession>
<gene>
    <name evidence="1" type="ORF">S06H3_41940</name>
</gene>
<reference evidence="1" key="1">
    <citation type="journal article" date="2014" name="Front. Microbiol.">
        <title>High frequency of phylogenetically diverse reductive dehalogenase-homologous genes in deep subseafloor sedimentary metagenomes.</title>
        <authorList>
            <person name="Kawai M."/>
            <person name="Futagami T."/>
            <person name="Toyoda A."/>
            <person name="Takaki Y."/>
            <person name="Nishi S."/>
            <person name="Hori S."/>
            <person name="Arai W."/>
            <person name="Tsubouchi T."/>
            <person name="Morono Y."/>
            <person name="Uchiyama I."/>
            <person name="Ito T."/>
            <person name="Fujiyama A."/>
            <person name="Inagaki F."/>
            <person name="Takami H."/>
        </authorList>
    </citation>
    <scope>NUCLEOTIDE SEQUENCE</scope>
    <source>
        <strain evidence="1">Expedition CK06-06</strain>
    </source>
</reference>
<organism evidence="1">
    <name type="scientific">marine sediment metagenome</name>
    <dbReference type="NCBI Taxonomy" id="412755"/>
    <lineage>
        <taxon>unclassified sequences</taxon>
        <taxon>metagenomes</taxon>
        <taxon>ecological metagenomes</taxon>
    </lineage>
</organism>
<sequence>HPLNRIGTRAKREHRKPGGVLGRFRFDRVDLDTANVIEVRETGGKLKAKERGGGRGKTPGIIKTIEGATLTEIRDSPEYADIADQMRHQAKRVLEILGEG</sequence>
<comment type="caution">
    <text evidence="1">The sequence shown here is derived from an EMBL/GenBank/DDBJ whole genome shotgun (WGS) entry which is preliminary data.</text>
</comment>
<protein>
    <submittedName>
        <fullName evidence="1">Uncharacterized protein</fullName>
    </submittedName>
</protein>